<organism evidence="1 2">
    <name type="scientific">Plakobranchus ocellatus</name>
    <dbReference type="NCBI Taxonomy" id="259542"/>
    <lineage>
        <taxon>Eukaryota</taxon>
        <taxon>Metazoa</taxon>
        <taxon>Spiralia</taxon>
        <taxon>Lophotrochozoa</taxon>
        <taxon>Mollusca</taxon>
        <taxon>Gastropoda</taxon>
        <taxon>Heterobranchia</taxon>
        <taxon>Euthyneura</taxon>
        <taxon>Panpulmonata</taxon>
        <taxon>Sacoglossa</taxon>
        <taxon>Placobranchoidea</taxon>
        <taxon>Plakobranchidae</taxon>
        <taxon>Plakobranchus</taxon>
    </lineage>
</organism>
<accession>A0AAV4CKF8</accession>
<dbReference type="GO" id="GO:0003676">
    <property type="term" value="F:nucleic acid binding"/>
    <property type="evidence" value="ECO:0007669"/>
    <property type="project" value="InterPro"/>
</dbReference>
<evidence type="ECO:0000313" key="1">
    <source>
        <dbReference type="EMBL" id="GFO32041.1"/>
    </source>
</evidence>
<dbReference type="Gene3D" id="3.30.420.10">
    <property type="entry name" value="Ribonuclease H-like superfamily/Ribonuclease H"/>
    <property type="match status" value="1"/>
</dbReference>
<sequence>MVTELLGEYDLFWRFTSFSQSCSMLLLAVYKDEEHLRDHRFESEEDIIFATKEAIRELDKDFYVTTFDSSLWMMQKCINNDGRLRWIEHRMKVIDAKNHDSKPLSS</sequence>
<dbReference type="EMBL" id="BLXT01006539">
    <property type="protein sequence ID" value="GFO32041.1"/>
    <property type="molecule type" value="Genomic_DNA"/>
</dbReference>
<dbReference type="Proteomes" id="UP000735302">
    <property type="component" value="Unassembled WGS sequence"/>
</dbReference>
<dbReference type="AlphaFoldDB" id="A0AAV4CKF8"/>
<name>A0AAV4CKF8_9GAST</name>
<gene>
    <name evidence="1" type="ORF">PoB_005854600</name>
</gene>
<keyword evidence="2" id="KW-1185">Reference proteome</keyword>
<reference evidence="1 2" key="1">
    <citation type="journal article" date="2021" name="Elife">
        <title>Chloroplast acquisition without the gene transfer in kleptoplastic sea slugs, Plakobranchus ocellatus.</title>
        <authorList>
            <person name="Maeda T."/>
            <person name="Takahashi S."/>
            <person name="Yoshida T."/>
            <person name="Shimamura S."/>
            <person name="Takaki Y."/>
            <person name="Nagai Y."/>
            <person name="Toyoda A."/>
            <person name="Suzuki Y."/>
            <person name="Arimoto A."/>
            <person name="Ishii H."/>
            <person name="Satoh N."/>
            <person name="Nishiyama T."/>
            <person name="Hasebe M."/>
            <person name="Maruyama T."/>
            <person name="Minagawa J."/>
            <person name="Obokata J."/>
            <person name="Shigenobu S."/>
        </authorList>
    </citation>
    <scope>NUCLEOTIDE SEQUENCE [LARGE SCALE GENOMIC DNA]</scope>
</reference>
<comment type="caution">
    <text evidence="1">The sequence shown here is derived from an EMBL/GenBank/DDBJ whole genome shotgun (WGS) entry which is preliminary data.</text>
</comment>
<dbReference type="InterPro" id="IPR036397">
    <property type="entry name" value="RNaseH_sf"/>
</dbReference>
<evidence type="ECO:0000313" key="2">
    <source>
        <dbReference type="Proteomes" id="UP000735302"/>
    </source>
</evidence>
<proteinExistence type="predicted"/>
<protein>
    <submittedName>
        <fullName evidence="1">Uncharacterized protein</fullName>
    </submittedName>
</protein>